<dbReference type="Pfam" id="PF07702">
    <property type="entry name" value="UTRA"/>
    <property type="match status" value="1"/>
</dbReference>
<gene>
    <name evidence="2" type="ORF">J2S15_000888</name>
</gene>
<name>A0ABU0DZU6_9FIRM</name>
<protein>
    <submittedName>
        <fullName evidence="2">DNA-binding GntR family transcriptional regulator</fullName>
    </submittedName>
</protein>
<reference evidence="2 3" key="1">
    <citation type="submission" date="2023-07" db="EMBL/GenBank/DDBJ databases">
        <title>Genomic Encyclopedia of Type Strains, Phase IV (KMG-IV): sequencing the most valuable type-strain genomes for metagenomic binning, comparative biology and taxonomic classification.</title>
        <authorList>
            <person name="Goeker M."/>
        </authorList>
    </citation>
    <scope>NUCLEOTIDE SEQUENCE [LARGE SCALE GENOMIC DNA]</scope>
    <source>
        <strain evidence="2 3">DSM 16784</strain>
    </source>
</reference>
<dbReference type="PANTHER" id="PTHR44846">
    <property type="entry name" value="MANNOSYL-D-GLYCERATE TRANSPORT/METABOLISM SYSTEM REPRESSOR MNGR-RELATED"/>
    <property type="match status" value="1"/>
</dbReference>
<dbReference type="Gene3D" id="3.40.1410.10">
    <property type="entry name" value="Chorismate lyase-like"/>
    <property type="match status" value="1"/>
</dbReference>
<keyword evidence="3" id="KW-1185">Reference proteome</keyword>
<dbReference type="PANTHER" id="PTHR44846:SF1">
    <property type="entry name" value="MANNOSYL-D-GLYCERATE TRANSPORT_METABOLISM SYSTEM REPRESSOR MNGR-RELATED"/>
    <property type="match status" value="1"/>
</dbReference>
<keyword evidence="2" id="KW-0238">DNA-binding</keyword>
<evidence type="ECO:0000313" key="3">
    <source>
        <dbReference type="Proteomes" id="UP001230220"/>
    </source>
</evidence>
<dbReference type="RefSeq" id="WP_307405823.1">
    <property type="nucleotide sequence ID" value="NZ_JAUSUR010000001.1"/>
</dbReference>
<comment type="caution">
    <text evidence="2">The sequence shown here is derived from an EMBL/GenBank/DDBJ whole genome shotgun (WGS) entry which is preliminary data.</text>
</comment>
<dbReference type="InterPro" id="IPR050679">
    <property type="entry name" value="Bact_HTH_transcr_reg"/>
</dbReference>
<dbReference type="SMART" id="SM00866">
    <property type="entry name" value="UTRA"/>
    <property type="match status" value="1"/>
</dbReference>
<dbReference type="GO" id="GO:0003677">
    <property type="term" value="F:DNA binding"/>
    <property type="evidence" value="ECO:0007669"/>
    <property type="project" value="UniProtKB-KW"/>
</dbReference>
<proteinExistence type="predicted"/>
<dbReference type="InterPro" id="IPR028978">
    <property type="entry name" value="Chorismate_lyase_/UTRA_dom_sf"/>
</dbReference>
<dbReference type="InterPro" id="IPR011663">
    <property type="entry name" value="UTRA"/>
</dbReference>
<dbReference type="EMBL" id="JAUSUR010000001">
    <property type="protein sequence ID" value="MDQ0360157.1"/>
    <property type="molecule type" value="Genomic_DNA"/>
</dbReference>
<evidence type="ECO:0000259" key="1">
    <source>
        <dbReference type="SMART" id="SM00866"/>
    </source>
</evidence>
<feature type="domain" description="UbiC transcription regulator-associated" evidence="1">
    <location>
        <begin position="25"/>
        <end position="166"/>
    </location>
</feature>
<accession>A0ABU0DZU6</accession>
<dbReference type="SUPFAM" id="SSF64288">
    <property type="entry name" value="Chorismate lyase-like"/>
    <property type="match status" value="1"/>
</dbReference>
<sequence length="174" mass="20356">MESKNNVFVLKELEHFSSVTDAIKAQKLSYEYRVLECEVIEANRRISKQLDIAIASKVFCLQKIRYVEGKPRSIEKTYIDYAMVEGIEHHDFENESFYVVLREQYGLSTNKSEEEILIVDATEEEAELLELDEDNEVLLIKGKSYIDSKVSPLEYFELVSLPSFYRFRSVTPYE</sequence>
<dbReference type="Proteomes" id="UP001230220">
    <property type="component" value="Unassembled WGS sequence"/>
</dbReference>
<evidence type="ECO:0000313" key="2">
    <source>
        <dbReference type="EMBL" id="MDQ0360157.1"/>
    </source>
</evidence>
<organism evidence="2 3">
    <name type="scientific">Breznakia pachnodae</name>
    <dbReference type="NCBI Taxonomy" id="265178"/>
    <lineage>
        <taxon>Bacteria</taxon>
        <taxon>Bacillati</taxon>
        <taxon>Bacillota</taxon>
        <taxon>Erysipelotrichia</taxon>
        <taxon>Erysipelotrichales</taxon>
        <taxon>Erysipelotrichaceae</taxon>
        <taxon>Breznakia</taxon>
    </lineage>
</organism>